<keyword evidence="4" id="KW-0418">Kinase</keyword>
<proteinExistence type="inferred from homology"/>
<protein>
    <recommendedName>
        <fullName evidence="8">Protein kinase domain-containing protein</fullName>
    </recommendedName>
</protein>
<dbReference type="InParanoid" id="A0A2K2B952"/>
<dbReference type="SUPFAM" id="SSF56112">
    <property type="entry name" value="Protein kinase-like (PK-like)"/>
    <property type="match status" value="1"/>
</dbReference>
<name>A0A2K2B952_POPTR</name>
<gene>
    <name evidence="6" type="ORF">POPTR_003G184300</name>
</gene>
<keyword evidence="3" id="KW-0547">Nucleotide-binding</keyword>
<keyword evidence="2" id="KW-0808">Transferase</keyword>
<dbReference type="Proteomes" id="UP000006729">
    <property type="component" value="Chromosome 3"/>
</dbReference>
<evidence type="ECO:0000313" key="6">
    <source>
        <dbReference type="EMBL" id="PNT46310.1"/>
    </source>
</evidence>
<dbReference type="InterPro" id="IPR050538">
    <property type="entry name" value="MAP_kinase_kinase_kinase"/>
</dbReference>
<dbReference type="PANTHER" id="PTHR48016:SF56">
    <property type="entry name" value="MAPKK KINASE"/>
    <property type="match status" value="1"/>
</dbReference>
<comment type="similarity">
    <text evidence="1">Belongs to the protein kinase superfamily. STE Ser/Thr protein kinase family. MAP kinase kinase kinase subfamily.</text>
</comment>
<evidence type="ECO:0000256" key="5">
    <source>
        <dbReference type="ARBA" id="ARBA00022840"/>
    </source>
</evidence>
<evidence type="ECO:0000313" key="7">
    <source>
        <dbReference type="Proteomes" id="UP000006729"/>
    </source>
</evidence>
<organism evidence="6 7">
    <name type="scientific">Populus trichocarpa</name>
    <name type="common">Western balsam poplar</name>
    <name type="synonym">Populus balsamifera subsp. trichocarpa</name>
    <dbReference type="NCBI Taxonomy" id="3694"/>
    <lineage>
        <taxon>Eukaryota</taxon>
        <taxon>Viridiplantae</taxon>
        <taxon>Streptophyta</taxon>
        <taxon>Embryophyta</taxon>
        <taxon>Tracheophyta</taxon>
        <taxon>Spermatophyta</taxon>
        <taxon>Magnoliopsida</taxon>
        <taxon>eudicotyledons</taxon>
        <taxon>Gunneridae</taxon>
        <taxon>Pentapetalae</taxon>
        <taxon>rosids</taxon>
        <taxon>fabids</taxon>
        <taxon>Malpighiales</taxon>
        <taxon>Salicaceae</taxon>
        <taxon>Saliceae</taxon>
        <taxon>Populus</taxon>
    </lineage>
</organism>
<reference evidence="6 7" key="1">
    <citation type="journal article" date="2006" name="Science">
        <title>The genome of black cottonwood, Populus trichocarpa (Torr. &amp; Gray).</title>
        <authorList>
            <person name="Tuskan G.A."/>
            <person name="Difazio S."/>
            <person name="Jansson S."/>
            <person name="Bohlmann J."/>
            <person name="Grigoriev I."/>
            <person name="Hellsten U."/>
            <person name="Putnam N."/>
            <person name="Ralph S."/>
            <person name="Rombauts S."/>
            <person name="Salamov A."/>
            <person name="Schein J."/>
            <person name="Sterck L."/>
            <person name="Aerts A."/>
            <person name="Bhalerao R.R."/>
            <person name="Bhalerao R.P."/>
            <person name="Blaudez D."/>
            <person name="Boerjan W."/>
            <person name="Brun A."/>
            <person name="Brunner A."/>
            <person name="Busov V."/>
            <person name="Campbell M."/>
            <person name="Carlson J."/>
            <person name="Chalot M."/>
            <person name="Chapman J."/>
            <person name="Chen G.L."/>
            <person name="Cooper D."/>
            <person name="Coutinho P.M."/>
            <person name="Couturier J."/>
            <person name="Covert S."/>
            <person name="Cronk Q."/>
            <person name="Cunningham R."/>
            <person name="Davis J."/>
            <person name="Degroeve S."/>
            <person name="Dejardin A."/>
            <person name="Depamphilis C."/>
            <person name="Detter J."/>
            <person name="Dirks B."/>
            <person name="Dubchak I."/>
            <person name="Duplessis S."/>
            <person name="Ehlting J."/>
            <person name="Ellis B."/>
            <person name="Gendler K."/>
            <person name="Goodstein D."/>
            <person name="Gribskov M."/>
            <person name="Grimwood J."/>
            <person name="Groover A."/>
            <person name="Gunter L."/>
            <person name="Hamberger B."/>
            <person name="Heinze B."/>
            <person name="Helariutta Y."/>
            <person name="Henrissat B."/>
            <person name="Holligan D."/>
            <person name="Holt R."/>
            <person name="Huang W."/>
            <person name="Islam-Faridi N."/>
            <person name="Jones S."/>
            <person name="Jones-Rhoades M."/>
            <person name="Jorgensen R."/>
            <person name="Joshi C."/>
            <person name="Kangasjarvi J."/>
            <person name="Karlsson J."/>
            <person name="Kelleher C."/>
            <person name="Kirkpatrick R."/>
            <person name="Kirst M."/>
            <person name="Kohler A."/>
            <person name="Kalluri U."/>
            <person name="Larimer F."/>
            <person name="Leebens-Mack J."/>
            <person name="Leple J.C."/>
            <person name="Locascio P."/>
            <person name="Lou Y."/>
            <person name="Lucas S."/>
            <person name="Martin F."/>
            <person name="Montanini B."/>
            <person name="Napoli C."/>
            <person name="Nelson D.R."/>
            <person name="Nelson C."/>
            <person name="Nieminen K."/>
            <person name="Nilsson O."/>
            <person name="Pereda V."/>
            <person name="Peter G."/>
            <person name="Philippe R."/>
            <person name="Pilate G."/>
            <person name="Poliakov A."/>
            <person name="Razumovskaya J."/>
            <person name="Richardson P."/>
            <person name="Rinaldi C."/>
            <person name="Ritland K."/>
            <person name="Rouze P."/>
            <person name="Ryaboy D."/>
            <person name="Schmutz J."/>
            <person name="Schrader J."/>
            <person name="Segerman B."/>
            <person name="Shin H."/>
            <person name="Siddiqui A."/>
            <person name="Sterky F."/>
            <person name="Terry A."/>
            <person name="Tsai C.J."/>
            <person name="Uberbacher E."/>
            <person name="Unneberg P."/>
            <person name="Vahala J."/>
            <person name="Wall K."/>
            <person name="Wessler S."/>
            <person name="Yang G."/>
            <person name="Yin T."/>
            <person name="Douglas C."/>
            <person name="Marra M."/>
            <person name="Sandberg G."/>
            <person name="Van de Peer Y."/>
            <person name="Rokhsar D."/>
        </authorList>
    </citation>
    <scope>NUCLEOTIDE SEQUENCE [LARGE SCALE GENOMIC DNA]</scope>
    <source>
        <strain evidence="7">cv. Nisqually</strain>
    </source>
</reference>
<keyword evidence="5" id="KW-0067">ATP-binding</keyword>
<dbReference type="GO" id="GO:0005524">
    <property type="term" value="F:ATP binding"/>
    <property type="evidence" value="ECO:0007669"/>
    <property type="project" value="UniProtKB-KW"/>
</dbReference>
<evidence type="ECO:0008006" key="8">
    <source>
        <dbReference type="Google" id="ProtNLM"/>
    </source>
</evidence>
<dbReference type="InterPro" id="IPR011009">
    <property type="entry name" value="Kinase-like_dom_sf"/>
</dbReference>
<accession>A0A2K2B952</accession>
<dbReference type="PANTHER" id="PTHR48016">
    <property type="entry name" value="MAP KINASE KINASE KINASE SSK2-RELATED-RELATED"/>
    <property type="match status" value="1"/>
</dbReference>
<dbReference type="STRING" id="3694.A0A2K2B952"/>
<dbReference type="EMBL" id="CM009292">
    <property type="protein sequence ID" value="PNT46310.1"/>
    <property type="molecule type" value="Genomic_DNA"/>
</dbReference>
<evidence type="ECO:0000256" key="3">
    <source>
        <dbReference type="ARBA" id="ARBA00022741"/>
    </source>
</evidence>
<dbReference type="Gene3D" id="1.10.510.10">
    <property type="entry name" value="Transferase(Phosphotransferase) domain 1"/>
    <property type="match status" value="1"/>
</dbReference>
<dbReference type="AlphaFoldDB" id="A0A2K2B952"/>
<keyword evidence="7" id="KW-1185">Reference proteome</keyword>
<evidence type="ECO:0000256" key="4">
    <source>
        <dbReference type="ARBA" id="ARBA00022777"/>
    </source>
</evidence>
<dbReference type="GO" id="GO:0016301">
    <property type="term" value="F:kinase activity"/>
    <property type="evidence" value="ECO:0007669"/>
    <property type="project" value="UniProtKB-KW"/>
</dbReference>
<evidence type="ECO:0000256" key="2">
    <source>
        <dbReference type="ARBA" id="ARBA00022679"/>
    </source>
</evidence>
<sequence length="63" mass="7062">MIGSAHESPAIPSNISEEGKDFLRCCFARNPARRSTASELLNNKYVMAFKEEGERKGSEREKS</sequence>
<evidence type="ECO:0000256" key="1">
    <source>
        <dbReference type="ARBA" id="ARBA00006529"/>
    </source>
</evidence>